<gene>
    <name evidence="1" type="ordered locus">Prede_2081</name>
</gene>
<dbReference type="Proteomes" id="UP000010862">
    <property type="component" value="Chromosome 2"/>
</dbReference>
<dbReference type="AlphaFoldDB" id="L0JGB4"/>
<protein>
    <submittedName>
        <fullName evidence="1">Uncharacterized protein</fullName>
    </submittedName>
</protein>
<accession>L0JGB4</accession>
<dbReference type="EMBL" id="CP003369">
    <property type="protein sequence ID" value="AGB29356.1"/>
    <property type="molecule type" value="Genomic_DNA"/>
</dbReference>
<reference evidence="1" key="1">
    <citation type="submission" date="2012-02" db="EMBL/GenBank/DDBJ databases">
        <title>Complete sequence of chromosome 2 of Prevotella dentalis DSM 3688.</title>
        <authorList>
            <consortium name="US DOE Joint Genome Institute (JGI-PGF)"/>
            <person name="Lucas S."/>
            <person name="Copeland A."/>
            <person name="Lapidus A."/>
            <person name="Glavina del Rio T."/>
            <person name="Dalin E."/>
            <person name="Tice H."/>
            <person name="Bruce D."/>
            <person name="Goodwin L."/>
            <person name="Pitluck S."/>
            <person name="Peters L."/>
            <person name="Mikhailova N."/>
            <person name="Chertkov O."/>
            <person name="Kyrpides N."/>
            <person name="Mavromatis K."/>
            <person name="Ivanova N."/>
            <person name="Brettin T."/>
            <person name="Detter J.C."/>
            <person name="Han C."/>
            <person name="Larimer F."/>
            <person name="Land M."/>
            <person name="Hauser L."/>
            <person name="Markowitz V."/>
            <person name="Cheng J.-F."/>
            <person name="Hugenholtz P."/>
            <person name="Woyke T."/>
            <person name="Wu D."/>
            <person name="Gronow S."/>
            <person name="Wellnitz S."/>
            <person name="Brambilla E."/>
            <person name="Klenk H.-P."/>
            <person name="Eisen J.A."/>
        </authorList>
    </citation>
    <scope>NUCLEOTIDE SEQUENCE</scope>
    <source>
        <strain evidence="1">DSM 3688</strain>
    </source>
</reference>
<organism evidence="1 2">
    <name type="scientific">Prevotella dentalis (strain ATCC 49559 / DSM 3688 / JCM 13448 / NCTC 12043 / ES 2772)</name>
    <name type="common">Mitsuokella dentalis</name>
    <dbReference type="NCBI Taxonomy" id="908937"/>
    <lineage>
        <taxon>Bacteria</taxon>
        <taxon>Pseudomonadati</taxon>
        <taxon>Bacteroidota</taxon>
        <taxon>Bacteroidia</taxon>
        <taxon>Bacteroidales</taxon>
        <taxon>Prevotellaceae</taxon>
        <taxon>Prevotella</taxon>
    </lineage>
</organism>
<sequence>MAPRWVVGQNNILNKWLRGGCLDRTTYKTDGCAVKILTARRQTYKKERWGKTIGFAPPFPIFLHPIVGIYAL</sequence>
<keyword evidence="2" id="KW-1185">Reference proteome</keyword>
<proteinExistence type="predicted"/>
<evidence type="ECO:0000313" key="2">
    <source>
        <dbReference type="Proteomes" id="UP000010862"/>
    </source>
</evidence>
<dbReference type="KEGG" id="pdt:Prede_2081"/>
<dbReference type="HOGENOM" id="CLU_2718955_0_0_10"/>
<name>L0JGB4_PREDD</name>
<evidence type="ECO:0000313" key="1">
    <source>
        <dbReference type="EMBL" id="AGB29356.1"/>
    </source>
</evidence>
<dbReference type="PATRIC" id="fig|908937.9.peg.2205"/>